<sequence length="36" mass="4168">MALTLLCPRYGIAATRARELVRQRQAWPLPEQPTLF</sequence>
<protein>
    <submittedName>
        <fullName evidence="1">Uncharacterized protein</fullName>
    </submittedName>
</protein>
<evidence type="ECO:0000313" key="1">
    <source>
        <dbReference type="EMBL" id="CRL44641.1"/>
    </source>
</evidence>
<name>A0A193QHJ7_SODGM</name>
<evidence type="ECO:0000313" key="2">
    <source>
        <dbReference type="Proteomes" id="UP000245838"/>
    </source>
</evidence>
<proteinExistence type="predicted"/>
<dbReference type="EMBL" id="LN854557">
    <property type="protein sequence ID" value="CRL44641.1"/>
    <property type="molecule type" value="Genomic_DNA"/>
</dbReference>
<dbReference type="AlphaFoldDB" id="A0A193QHJ7"/>
<accession>A0A193QHJ7</accession>
<organism evidence="1 2">
    <name type="scientific">Sodalis glossinidius (strain morsitans)</name>
    <dbReference type="NCBI Taxonomy" id="343509"/>
    <lineage>
        <taxon>Bacteria</taxon>
        <taxon>Pseudomonadati</taxon>
        <taxon>Pseudomonadota</taxon>
        <taxon>Gammaproteobacteria</taxon>
        <taxon>Enterobacterales</taxon>
        <taxon>Bruguierivoracaceae</taxon>
        <taxon>Sodalis</taxon>
    </lineage>
</organism>
<gene>
    <name evidence="1" type="ORF">SGGMMB4_01850</name>
</gene>
<reference evidence="1 2" key="1">
    <citation type="submission" date="2015-05" db="EMBL/GenBank/DDBJ databases">
        <authorList>
            <person name="Goodhead I."/>
        </authorList>
    </citation>
    <scope>NUCLEOTIDE SEQUENCE [LARGE SCALE GENOMIC DNA]</scope>
    <source>
        <strain evidence="2">morsitans</strain>
    </source>
</reference>
<dbReference type="Proteomes" id="UP000245838">
    <property type="component" value="Chromosome sggmmb4_Chromosome"/>
</dbReference>